<protein>
    <submittedName>
        <fullName evidence="1">Uncharacterized protein</fullName>
    </submittedName>
</protein>
<dbReference type="Proteomes" id="UP000321606">
    <property type="component" value="Chromosome"/>
</dbReference>
<dbReference type="EMBL" id="AP019822">
    <property type="protein sequence ID" value="BBM36087.1"/>
    <property type="molecule type" value="Genomic_DNA"/>
</dbReference>
<gene>
    <name evidence="1" type="ORF">JCM16774_1019</name>
</gene>
<accession>A0A510JA64</accession>
<name>A0A510JA64_9FUSO</name>
<dbReference type="STRING" id="714315.GCA_000516535_01010"/>
<proteinExistence type="predicted"/>
<reference evidence="1 2" key="1">
    <citation type="submission" date="2019-07" db="EMBL/GenBank/DDBJ databases">
        <title>Complete Genome Sequence of Leptotrichia goodfellowii Strain JCM 16774.</title>
        <authorList>
            <person name="Watanabe S."/>
            <person name="Cui L."/>
        </authorList>
    </citation>
    <scope>NUCLEOTIDE SEQUENCE [LARGE SCALE GENOMIC DNA]</scope>
    <source>
        <strain evidence="1 2">JCM16774</strain>
    </source>
</reference>
<dbReference type="KEGG" id="lgo:JCM16774_1019"/>
<organism evidence="1 2">
    <name type="scientific">Pseudoleptotrichia goodfellowii</name>
    <dbReference type="NCBI Taxonomy" id="157692"/>
    <lineage>
        <taxon>Bacteria</taxon>
        <taxon>Fusobacteriati</taxon>
        <taxon>Fusobacteriota</taxon>
        <taxon>Fusobacteriia</taxon>
        <taxon>Fusobacteriales</taxon>
        <taxon>Leptotrichiaceae</taxon>
        <taxon>Pseudoleptotrichia</taxon>
    </lineage>
</organism>
<sequence>MVLFPYYLRRAVFRNTGIFLKTEIFYILAIQKSNSKIKKALTRENKSDRIKNDLWVILK</sequence>
<evidence type="ECO:0000313" key="1">
    <source>
        <dbReference type="EMBL" id="BBM36087.1"/>
    </source>
</evidence>
<evidence type="ECO:0000313" key="2">
    <source>
        <dbReference type="Proteomes" id="UP000321606"/>
    </source>
</evidence>
<dbReference type="AlphaFoldDB" id="A0A510JA64"/>